<keyword evidence="2" id="KW-0479">Metal-binding</keyword>
<organism evidence="6 7">
    <name type="scientific">Rhizoctonia solani</name>
    <dbReference type="NCBI Taxonomy" id="456999"/>
    <lineage>
        <taxon>Eukaryota</taxon>
        <taxon>Fungi</taxon>
        <taxon>Dikarya</taxon>
        <taxon>Basidiomycota</taxon>
        <taxon>Agaricomycotina</taxon>
        <taxon>Agaricomycetes</taxon>
        <taxon>Cantharellales</taxon>
        <taxon>Ceratobasidiaceae</taxon>
        <taxon>Rhizoctonia</taxon>
    </lineage>
</organism>
<dbReference type="InterPro" id="IPR036864">
    <property type="entry name" value="Zn2-C6_fun-type_DNA-bd_sf"/>
</dbReference>
<sequence length="758" mass="85853">MKSTVSCDRCLEDKVQCRFKPAQYDSCKGCTALSVQCNWTRAPKPQPLPDISYIKYLEGRVREIEAHLKRTHPHIKTKKDVEDLLERGAEHNDTTTTITPGSMPSISSTNLASSGFDFMESPTLSRFVRQSRLAEFGPITAADDENTIWEATSACFQECRYYGHSSTRVLSRDAVVLRHDSHVYCQISSGLSSGGHLRPEFWKPTPNEMKWLHQQSSGLWETERMMLELPSDELMPILLNSYFENTFFPIIHQQLFEKQLSEGVHKQESSFLRLVLLVCANGARWCNDPRVLDDRWPTSRSAGHRWFRQFELWHRNLVAIHQLSLWDAQILALIAMYFCGSSATYGAWVTIGAAIRMMQDIGSHRKKAQKTLESELHKRCFWTMLLLDRLHSFHFGRNGAIADSDFDLDDILEVDDELWSLEPGAPPPVQPPGIPPKLRIFNQIISLTRISGRCLQSVYALDQTKRLIGIDRPQGLSWMMNDINSRLLNWAHGMPLDLQLPDQLTPNREPLPSAFITMWAYYYELVISINRPFISKTSELSISCLTICREAAKGFAKMARVHCRFPESRSKFIPGLCYPAFSSAMVLAIDLIMQDRTKEPTIGYPGLDLGIPEDMYSKQQKAEDMRICVQILEDGEEYFQLAGKLRDVVREFEVSIRLRSLSPCVASPRLSRYTRSEPTSSINNESNLPVHGLSHKVAPATIDGPGESFDIFSGYEFANPYFLASGIGCGFPQADQFPNLGDISFSGAEDPTDHTSLG</sequence>
<evidence type="ECO:0000256" key="1">
    <source>
        <dbReference type="ARBA" id="ARBA00004123"/>
    </source>
</evidence>
<dbReference type="EMBL" id="CAJMXA010001006">
    <property type="protein sequence ID" value="CAE6448743.1"/>
    <property type="molecule type" value="Genomic_DNA"/>
</dbReference>
<name>A0A8H3B6W8_9AGAM</name>
<dbReference type="GO" id="GO:0000981">
    <property type="term" value="F:DNA-binding transcription factor activity, RNA polymerase II-specific"/>
    <property type="evidence" value="ECO:0007669"/>
    <property type="project" value="InterPro"/>
</dbReference>
<dbReference type="Pfam" id="PF04082">
    <property type="entry name" value="Fungal_trans"/>
    <property type="match status" value="1"/>
</dbReference>
<dbReference type="Gene3D" id="4.10.240.10">
    <property type="entry name" value="Zn(2)-C6 fungal-type DNA-binding domain"/>
    <property type="match status" value="1"/>
</dbReference>
<dbReference type="Proteomes" id="UP000663853">
    <property type="component" value="Unassembled WGS sequence"/>
</dbReference>
<dbReference type="AlphaFoldDB" id="A0A8H3B6W8"/>
<dbReference type="SMART" id="SM00906">
    <property type="entry name" value="Fungal_trans"/>
    <property type="match status" value="1"/>
</dbReference>
<dbReference type="InterPro" id="IPR050987">
    <property type="entry name" value="AtrR-like"/>
</dbReference>
<proteinExistence type="predicted"/>
<evidence type="ECO:0000256" key="2">
    <source>
        <dbReference type="ARBA" id="ARBA00022723"/>
    </source>
</evidence>
<evidence type="ECO:0000256" key="3">
    <source>
        <dbReference type="ARBA" id="ARBA00023125"/>
    </source>
</evidence>
<dbReference type="PANTHER" id="PTHR46910:SF3">
    <property type="entry name" value="HALOTOLERANCE PROTEIN 9-RELATED"/>
    <property type="match status" value="1"/>
</dbReference>
<evidence type="ECO:0000313" key="6">
    <source>
        <dbReference type="EMBL" id="CAE6448743.1"/>
    </source>
</evidence>
<reference evidence="6" key="1">
    <citation type="submission" date="2021-01" db="EMBL/GenBank/DDBJ databases">
        <authorList>
            <person name="Kaushik A."/>
        </authorList>
    </citation>
    <scope>NUCLEOTIDE SEQUENCE</scope>
    <source>
        <strain evidence="6">AG6-10EEA</strain>
    </source>
</reference>
<dbReference type="SUPFAM" id="SSF57701">
    <property type="entry name" value="Zn2/Cys6 DNA-binding domain"/>
    <property type="match status" value="1"/>
</dbReference>
<dbReference type="GO" id="GO:0003677">
    <property type="term" value="F:DNA binding"/>
    <property type="evidence" value="ECO:0007669"/>
    <property type="project" value="UniProtKB-KW"/>
</dbReference>
<accession>A0A8H3B6W8</accession>
<dbReference type="GO" id="GO:0005634">
    <property type="term" value="C:nucleus"/>
    <property type="evidence" value="ECO:0007669"/>
    <property type="project" value="UniProtKB-SubCell"/>
</dbReference>
<dbReference type="InterPro" id="IPR007219">
    <property type="entry name" value="XnlR_reg_dom"/>
</dbReference>
<comment type="subcellular location">
    <subcellularLocation>
        <location evidence="1">Nucleus</location>
    </subcellularLocation>
</comment>
<keyword evidence="3" id="KW-0238">DNA-binding</keyword>
<feature type="domain" description="Xylanolytic transcriptional activator regulatory" evidence="5">
    <location>
        <begin position="347"/>
        <end position="417"/>
    </location>
</feature>
<protein>
    <recommendedName>
        <fullName evidence="5">Xylanolytic transcriptional activator regulatory domain-containing protein</fullName>
    </recommendedName>
</protein>
<keyword evidence="4" id="KW-0539">Nucleus</keyword>
<evidence type="ECO:0000313" key="7">
    <source>
        <dbReference type="Proteomes" id="UP000663853"/>
    </source>
</evidence>
<evidence type="ECO:0000256" key="4">
    <source>
        <dbReference type="ARBA" id="ARBA00023242"/>
    </source>
</evidence>
<comment type="caution">
    <text evidence="6">The sequence shown here is derived from an EMBL/GenBank/DDBJ whole genome shotgun (WGS) entry which is preliminary data.</text>
</comment>
<gene>
    <name evidence="6" type="ORF">RDB_LOCUS46672</name>
</gene>
<dbReference type="CDD" id="cd12148">
    <property type="entry name" value="fungal_TF_MHR"/>
    <property type="match status" value="1"/>
</dbReference>
<evidence type="ECO:0000259" key="5">
    <source>
        <dbReference type="SMART" id="SM00906"/>
    </source>
</evidence>
<dbReference type="PANTHER" id="PTHR46910">
    <property type="entry name" value="TRANSCRIPTION FACTOR PDR1"/>
    <property type="match status" value="1"/>
</dbReference>
<dbReference type="GO" id="GO:0008270">
    <property type="term" value="F:zinc ion binding"/>
    <property type="evidence" value="ECO:0007669"/>
    <property type="project" value="InterPro"/>
</dbReference>
<dbReference type="GO" id="GO:0006351">
    <property type="term" value="P:DNA-templated transcription"/>
    <property type="evidence" value="ECO:0007669"/>
    <property type="project" value="InterPro"/>
</dbReference>